<reference evidence="8 10" key="3">
    <citation type="journal article" date="2015" name="BMC Genomics">
        <title>The completed genome sequence of the pathogenic ascomycete fungus Fusarium graminearum.</title>
        <authorList>
            <person name="King R."/>
            <person name="Urban M."/>
            <person name="Hammond-Kosack M.C."/>
            <person name="Hassani-Pak K."/>
            <person name="Hammond-Kosack K.E."/>
        </authorList>
    </citation>
    <scope>NUCLEOTIDE SEQUENCE [LARGE SCALE GENOMIC DNA]</scope>
    <source>
        <strain evidence="10">ATCC MYA-4620 / CBS 123657 / FGSC 9075 / NRRL 31084 / PH-1</strain>
        <strain evidence="8">PH-1</strain>
    </source>
</reference>
<dbReference type="EnsemblFungi" id="CEF77897">
    <property type="protein sequence ID" value="CEF77897"/>
    <property type="gene ID" value="FGRRES_20168"/>
</dbReference>
<keyword evidence="5" id="KW-0539">Nucleus</keyword>
<evidence type="ECO:0000256" key="2">
    <source>
        <dbReference type="ARBA" id="ARBA00022723"/>
    </source>
</evidence>
<evidence type="ECO:0000256" key="4">
    <source>
        <dbReference type="ARBA" id="ARBA00023163"/>
    </source>
</evidence>
<reference evidence="9" key="4">
    <citation type="submission" date="2017-01" db="UniProtKB">
        <authorList>
            <consortium name="EnsemblFungi"/>
        </authorList>
    </citation>
    <scope>IDENTIFICATION</scope>
    <source>
        <strain evidence="9">PH-1 / ATCC MYA-4620 / FGSC 9075 / NRRL 31084</strain>
    </source>
</reference>
<gene>
    <name evidence="8" type="ORF">FGRAMPH1_01T12187</name>
</gene>
<sequence>MSLLRFRPHFHPQFPITFFVLLNRPMVLPTARYGATKQTSMSKKKSKCTGEKPTCSFCQRLNQDCTYKTTEPKRTNTKRSGRVNKNAYPSDLPDRFQLLESQVKGIYELLERRTETVSRSSPNTSARPISVDSYESATSMSPEIISETIPEATFSPDKVLFPPPMPLIISSRYIALDIIFSHCFLHSPYDIAGMPSIGDNKLKLSNSMLLPPNKQSPVLLRRVSRGWKLSNLFACLSWLMSRAWMTIGTLSRLEALRKISQPALIESLSDLEASLGCHWTVFLLEQTFTPLERSSIQDDNEPRYPTSAPIPPSLPPVSDGEYPPDLFSEDASEDLGITAYYVKILGIWGNLSSYLHQIRIGKVGNAWSPGSMHYTICAQLYEYDSKTPHIHLLRSVHFTKRQSHDLIERREYWIPWVLQQVTSHATNAILNHPFIHLVAMRDGMNGLPPRQFLQQTVDLTLYHSAWVFKFLRFCDENNIGIYDPLVGHLVAVVATIPWLFQRAIDQKIALKAKDDFAWCKEFLQSLSTTWPHIGHKVSLKFLC</sequence>
<dbReference type="PANTHER" id="PTHR47338">
    <property type="entry name" value="ZN(II)2CYS6 TRANSCRIPTION FACTOR (EUROFUNG)-RELATED"/>
    <property type="match status" value="1"/>
</dbReference>
<dbReference type="STRING" id="229533.A0A098DHI7"/>
<comment type="subcellular location">
    <subcellularLocation>
        <location evidence="1">Nucleus</location>
    </subcellularLocation>
</comment>
<keyword evidence="4" id="KW-0804">Transcription</keyword>
<dbReference type="InterPro" id="IPR050815">
    <property type="entry name" value="TF_fung"/>
</dbReference>
<organism evidence="8 10">
    <name type="scientific">Gibberella zeae (strain ATCC MYA-4620 / CBS 123657 / FGSC 9075 / NRRL 31084 / PH-1)</name>
    <name type="common">Wheat head blight fungus</name>
    <name type="synonym">Fusarium graminearum</name>
    <dbReference type="NCBI Taxonomy" id="229533"/>
    <lineage>
        <taxon>Eukaryota</taxon>
        <taxon>Fungi</taxon>
        <taxon>Dikarya</taxon>
        <taxon>Ascomycota</taxon>
        <taxon>Pezizomycotina</taxon>
        <taxon>Sordariomycetes</taxon>
        <taxon>Hypocreomycetidae</taxon>
        <taxon>Hypocreales</taxon>
        <taxon>Nectriaceae</taxon>
        <taxon>Fusarium</taxon>
    </lineage>
</organism>
<dbReference type="GO" id="GO:0005634">
    <property type="term" value="C:nucleus"/>
    <property type="evidence" value="ECO:0007669"/>
    <property type="project" value="UniProtKB-SubCell"/>
</dbReference>
<dbReference type="VEuPathDB" id="FungiDB:FGRAMPH1_01G12187"/>
<evidence type="ECO:0000313" key="8">
    <source>
        <dbReference type="EMBL" id="CEF77897.1"/>
    </source>
</evidence>
<evidence type="ECO:0000256" key="6">
    <source>
        <dbReference type="SAM" id="MobiDB-lite"/>
    </source>
</evidence>
<proteinExistence type="predicted"/>
<dbReference type="CDD" id="cd00067">
    <property type="entry name" value="GAL4"/>
    <property type="match status" value="1"/>
</dbReference>
<dbReference type="GO" id="GO:0000981">
    <property type="term" value="F:DNA-binding transcription factor activity, RNA polymerase II-specific"/>
    <property type="evidence" value="ECO:0007669"/>
    <property type="project" value="InterPro"/>
</dbReference>
<feature type="region of interest" description="Disordered" evidence="6">
    <location>
        <begin position="294"/>
        <end position="316"/>
    </location>
</feature>
<evidence type="ECO:0000313" key="9">
    <source>
        <dbReference type="EnsemblFungi" id="CEF77897"/>
    </source>
</evidence>
<reference evidence="9 10" key="2">
    <citation type="journal article" date="2010" name="Nature">
        <title>Comparative genomics reveals mobile pathogenicity chromosomes in Fusarium.</title>
        <authorList>
            <person name="Ma L.J."/>
            <person name="van der Does H.C."/>
            <person name="Borkovich K.A."/>
            <person name="Coleman J.J."/>
            <person name="Daboussi M.J."/>
            <person name="Di Pietro A."/>
            <person name="Dufresne M."/>
            <person name="Freitag M."/>
            <person name="Grabherr M."/>
            <person name="Henrissat B."/>
            <person name="Houterman P.M."/>
            <person name="Kang S."/>
            <person name="Shim W.B."/>
            <person name="Woloshuk C."/>
            <person name="Xie X."/>
            <person name="Xu J.R."/>
            <person name="Antoniw J."/>
            <person name="Baker S.E."/>
            <person name="Bluhm B.H."/>
            <person name="Breakspear A."/>
            <person name="Brown D.W."/>
            <person name="Butchko R.A."/>
            <person name="Chapman S."/>
            <person name="Coulson R."/>
            <person name="Coutinho P.M."/>
            <person name="Danchin E.G."/>
            <person name="Diener A."/>
            <person name="Gale L.R."/>
            <person name="Gardiner D.M."/>
            <person name="Goff S."/>
            <person name="Hammond-Kosack K.E."/>
            <person name="Hilburn K."/>
            <person name="Hua-Van A."/>
            <person name="Jonkers W."/>
            <person name="Kazan K."/>
            <person name="Kodira C.D."/>
            <person name="Koehrsen M."/>
            <person name="Kumar L."/>
            <person name="Lee Y.H."/>
            <person name="Li L."/>
            <person name="Manners J.M."/>
            <person name="Miranda-Saavedra D."/>
            <person name="Mukherjee M."/>
            <person name="Park G."/>
            <person name="Park J."/>
            <person name="Park S.Y."/>
            <person name="Proctor R.H."/>
            <person name="Regev A."/>
            <person name="Ruiz-Roldan M.C."/>
            <person name="Sain D."/>
            <person name="Sakthikumar S."/>
            <person name="Sykes S."/>
            <person name="Schwartz D.C."/>
            <person name="Turgeon B.G."/>
            <person name="Wapinski I."/>
            <person name="Yoder O."/>
            <person name="Young S."/>
            <person name="Zeng Q."/>
            <person name="Zhou S."/>
            <person name="Galagan J."/>
            <person name="Cuomo C.A."/>
            <person name="Kistler H.C."/>
            <person name="Rep M."/>
        </authorList>
    </citation>
    <scope>GENOME REANNOTATION</scope>
    <source>
        <strain evidence="10">ATCC MYA-4620 / CBS 123657 / FGSC 9075 / NRRL 31084 / PH-1</strain>
        <strain evidence="9">PH-1 / ATCC MYA-4620 / FGSC 9075 / NRRL 31084</strain>
    </source>
</reference>
<dbReference type="InParanoid" id="A0A098DHI7"/>
<dbReference type="PANTHER" id="PTHR47338:SF27">
    <property type="entry name" value="ZN(II)2CYS6 TRANSCRIPTION FACTOR (EUROFUNG)"/>
    <property type="match status" value="1"/>
</dbReference>
<evidence type="ECO:0000256" key="5">
    <source>
        <dbReference type="ARBA" id="ARBA00023242"/>
    </source>
</evidence>
<dbReference type="AlphaFoldDB" id="A0A098DHI7"/>
<dbReference type="Pfam" id="PF00172">
    <property type="entry name" value="Zn_clus"/>
    <property type="match status" value="1"/>
</dbReference>
<dbReference type="InterPro" id="IPR001138">
    <property type="entry name" value="Zn2Cys6_DnaBD"/>
</dbReference>
<dbReference type="GO" id="GO:0008270">
    <property type="term" value="F:zinc ion binding"/>
    <property type="evidence" value="ECO:0007669"/>
    <property type="project" value="InterPro"/>
</dbReference>
<dbReference type="InterPro" id="IPR036864">
    <property type="entry name" value="Zn2-C6_fun-type_DNA-bd_sf"/>
</dbReference>
<protein>
    <submittedName>
        <fullName evidence="8">Chromosome 2, complete genome</fullName>
    </submittedName>
</protein>
<dbReference type="Proteomes" id="UP000070720">
    <property type="component" value="Chromosome 2"/>
</dbReference>
<dbReference type="Gene3D" id="4.10.240.10">
    <property type="entry name" value="Zn(2)-C6 fungal-type DNA-binding domain"/>
    <property type="match status" value="1"/>
</dbReference>
<feature type="domain" description="Zn(2)-C6 fungal-type" evidence="7">
    <location>
        <begin position="43"/>
        <end position="72"/>
    </location>
</feature>
<evidence type="ECO:0000313" key="10">
    <source>
        <dbReference type="Proteomes" id="UP000070720"/>
    </source>
</evidence>
<reference evidence="9 10" key="1">
    <citation type="journal article" date="2007" name="Science">
        <title>The Fusarium graminearum genome reveals a link between localized polymorphism and pathogen specialization.</title>
        <authorList>
            <person name="Cuomo C.A."/>
            <person name="Gueldener U."/>
            <person name="Xu J.-R."/>
            <person name="Trail F."/>
            <person name="Turgeon B.G."/>
            <person name="Di Pietro A."/>
            <person name="Walton J.D."/>
            <person name="Ma L.-J."/>
            <person name="Baker S.E."/>
            <person name="Rep M."/>
            <person name="Adam G."/>
            <person name="Antoniw J."/>
            <person name="Baldwin T."/>
            <person name="Calvo S.E."/>
            <person name="Chang Y.-L."/>
            <person name="DeCaprio D."/>
            <person name="Gale L.R."/>
            <person name="Gnerre S."/>
            <person name="Goswami R.S."/>
            <person name="Hammond-Kosack K."/>
            <person name="Harris L.J."/>
            <person name="Hilburn K."/>
            <person name="Kennell J.C."/>
            <person name="Kroken S."/>
            <person name="Magnuson J.K."/>
            <person name="Mannhaupt G."/>
            <person name="Mauceli E.W."/>
            <person name="Mewes H.-W."/>
            <person name="Mitterbauer R."/>
            <person name="Muehlbauer G."/>
            <person name="Muensterkoetter M."/>
            <person name="Nelson D."/>
            <person name="O'Donnell K."/>
            <person name="Ouellet T."/>
            <person name="Qi W."/>
            <person name="Quesneville H."/>
            <person name="Roncero M.I.G."/>
            <person name="Seong K.-Y."/>
            <person name="Tetko I.V."/>
            <person name="Urban M."/>
            <person name="Waalwijk C."/>
            <person name="Ward T.J."/>
            <person name="Yao J."/>
            <person name="Birren B.W."/>
            <person name="Kistler H.C."/>
        </authorList>
    </citation>
    <scope>NUCLEOTIDE SEQUENCE [LARGE SCALE GENOMIC DNA]</scope>
    <source>
        <strain evidence="10">ATCC MYA-4620 / CBS 123657 / FGSC 9075 / NRRL 31084 / PH-1</strain>
        <strain evidence="9">PH-1 / ATCC MYA-4620 / FGSC 9075 / NRRL 31084</strain>
    </source>
</reference>
<keyword evidence="10" id="KW-1185">Reference proteome</keyword>
<dbReference type="SUPFAM" id="SSF57701">
    <property type="entry name" value="Zn2/Cys6 DNA-binding domain"/>
    <property type="match status" value="1"/>
</dbReference>
<evidence type="ECO:0000256" key="1">
    <source>
        <dbReference type="ARBA" id="ARBA00004123"/>
    </source>
</evidence>
<accession>A0A0E0S322</accession>
<keyword evidence="2" id="KW-0479">Metal-binding</keyword>
<keyword evidence="3" id="KW-0805">Transcription regulation</keyword>
<name>A0A098DHI7_GIBZE</name>
<dbReference type="EMBL" id="HG970333">
    <property type="protein sequence ID" value="CEF77897.1"/>
    <property type="molecule type" value="Genomic_DNA"/>
</dbReference>
<accession>A0A098DHI7</accession>
<evidence type="ECO:0000259" key="7">
    <source>
        <dbReference type="Pfam" id="PF00172"/>
    </source>
</evidence>
<evidence type="ECO:0000256" key="3">
    <source>
        <dbReference type="ARBA" id="ARBA00023015"/>
    </source>
</evidence>